<dbReference type="SUPFAM" id="SSF54171">
    <property type="entry name" value="DNA-binding domain"/>
    <property type="match status" value="1"/>
</dbReference>
<keyword evidence="5" id="KW-0539">Nucleus</keyword>
<evidence type="ECO:0000259" key="9">
    <source>
        <dbReference type="PROSITE" id="PS51032"/>
    </source>
</evidence>
<keyword evidence="11" id="KW-1185">Reference proteome</keyword>
<dbReference type="Pfam" id="PF00847">
    <property type="entry name" value="AP2"/>
    <property type="match status" value="1"/>
</dbReference>
<feature type="compositionally biased region" description="Pro residues" evidence="8">
    <location>
        <begin position="313"/>
        <end position="350"/>
    </location>
</feature>
<evidence type="ECO:0000256" key="6">
    <source>
        <dbReference type="ARBA" id="ARBA00024343"/>
    </source>
</evidence>
<evidence type="ECO:0000256" key="4">
    <source>
        <dbReference type="ARBA" id="ARBA00023163"/>
    </source>
</evidence>
<dbReference type="InterPro" id="IPR044808">
    <property type="entry name" value="ERF_plant"/>
</dbReference>
<dbReference type="AlphaFoldDB" id="A0A445L2T2"/>
<dbReference type="InterPro" id="IPR001471">
    <property type="entry name" value="AP2/ERF_dom"/>
</dbReference>
<keyword evidence="4" id="KW-0804">Transcription</keyword>
<feature type="domain" description="AP2/ERF" evidence="9">
    <location>
        <begin position="6"/>
        <end position="63"/>
    </location>
</feature>
<reference evidence="10 11" key="1">
    <citation type="submission" date="2018-09" db="EMBL/GenBank/DDBJ databases">
        <title>A high-quality reference genome of wild soybean provides a powerful tool to mine soybean genomes.</title>
        <authorList>
            <person name="Xie M."/>
            <person name="Chung C.Y.L."/>
            <person name="Li M.-W."/>
            <person name="Wong F.-L."/>
            <person name="Chan T.-F."/>
            <person name="Lam H.-M."/>
        </authorList>
    </citation>
    <scope>NUCLEOTIDE SEQUENCE [LARGE SCALE GENOMIC DNA]</scope>
    <source>
        <strain evidence="11">cv. W05</strain>
        <tissue evidence="10">Hypocotyl of etiolated seedlings</tissue>
    </source>
</reference>
<evidence type="ECO:0000313" key="11">
    <source>
        <dbReference type="Proteomes" id="UP000289340"/>
    </source>
</evidence>
<dbReference type="PRINTS" id="PR01217">
    <property type="entry name" value="PRICHEXTENSN"/>
</dbReference>
<feature type="compositionally biased region" description="Pro residues" evidence="8">
    <location>
        <begin position="358"/>
        <end position="374"/>
    </location>
</feature>
<protein>
    <submittedName>
        <fullName evidence="10">Ethylene-responsive transcription factor ERF114</fullName>
    </submittedName>
</protein>
<dbReference type="InterPro" id="IPR016177">
    <property type="entry name" value="DNA-bd_dom_sf"/>
</dbReference>
<evidence type="ECO:0000256" key="8">
    <source>
        <dbReference type="SAM" id="MobiDB-lite"/>
    </source>
</evidence>
<evidence type="ECO:0000256" key="1">
    <source>
        <dbReference type="ARBA" id="ARBA00004123"/>
    </source>
</evidence>
<gene>
    <name evidence="10" type="ORF">D0Y65_010304</name>
</gene>
<dbReference type="GO" id="GO:0009873">
    <property type="term" value="P:ethylene-activated signaling pathway"/>
    <property type="evidence" value="ECO:0007669"/>
    <property type="project" value="InterPro"/>
</dbReference>
<evidence type="ECO:0000256" key="5">
    <source>
        <dbReference type="ARBA" id="ARBA00023242"/>
    </source>
</evidence>
<feature type="coiled-coil region" evidence="7">
    <location>
        <begin position="244"/>
        <end position="271"/>
    </location>
</feature>
<evidence type="ECO:0000256" key="7">
    <source>
        <dbReference type="SAM" id="Coils"/>
    </source>
</evidence>
<evidence type="ECO:0000256" key="3">
    <source>
        <dbReference type="ARBA" id="ARBA00023125"/>
    </source>
</evidence>
<dbReference type="InterPro" id="IPR036955">
    <property type="entry name" value="AP2/ERF_dom_sf"/>
</dbReference>
<comment type="caution">
    <text evidence="10">The sequence shown here is derived from an EMBL/GenBank/DDBJ whole genome shotgun (WGS) entry which is preliminary data.</text>
</comment>
<dbReference type="FunFam" id="3.30.730.10:FF:000001">
    <property type="entry name" value="Ethylene-responsive transcription factor 2"/>
    <property type="match status" value="1"/>
</dbReference>
<evidence type="ECO:0000256" key="2">
    <source>
        <dbReference type="ARBA" id="ARBA00023015"/>
    </source>
</evidence>
<comment type="subcellular location">
    <subcellularLocation>
        <location evidence="1">Nucleus</location>
    </subcellularLocation>
</comment>
<dbReference type="PROSITE" id="PS51032">
    <property type="entry name" value="AP2_ERF"/>
    <property type="match status" value="1"/>
</dbReference>
<dbReference type="Gene3D" id="3.30.730.10">
    <property type="entry name" value="AP2/ERF domain"/>
    <property type="match status" value="1"/>
</dbReference>
<keyword evidence="3" id="KW-0238">DNA-binding</keyword>
<dbReference type="CDD" id="cd00018">
    <property type="entry name" value="AP2"/>
    <property type="match status" value="1"/>
</dbReference>
<comment type="similarity">
    <text evidence="6">Belongs to the AP2/ERF transcription factor family. ERF subfamily.</text>
</comment>
<name>A0A445L2T2_GLYSO</name>
<proteinExistence type="inferred from homology"/>
<dbReference type="GO" id="GO:0003700">
    <property type="term" value="F:DNA-binding transcription factor activity"/>
    <property type="evidence" value="ECO:0007669"/>
    <property type="project" value="InterPro"/>
</dbReference>
<organism evidence="10 11">
    <name type="scientific">Glycine soja</name>
    <name type="common">Wild soybean</name>
    <dbReference type="NCBI Taxonomy" id="3848"/>
    <lineage>
        <taxon>Eukaryota</taxon>
        <taxon>Viridiplantae</taxon>
        <taxon>Streptophyta</taxon>
        <taxon>Embryophyta</taxon>
        <taxon>Tracheophyta</taxon>
        <taxon>Spermatophyta</taxon>
        <taxon>Magnoliopsida</taxon>
        <taxon>eudicotyledons</taxon>
        <taxon>Gunneridae</taxon>
        <taxon>Pentapetalae</taxon>
        <taxon>rosids</taxon>
        <taxon>fabids</taxon>
        <taxon>Fabales</taxon>
        <taxon>Fabaceae</taxon>
        <taxon>Papilionoideae</taxon>
        <taxon>50 kb inversion clade</taxon>
        <taxon>NPAAA clade</taxon>
        <taxon>indigoferoid/millettioid clade</taxon>
        <taxon>Phaseoleae</taxon>
        <taxon>Glycine</taxon>
        <taxon>Glycine subgen. Soja</taxon>
    </lineage>
</organism>
<evidence type="ECO:0000313" key="10">
    <source>
        <dbReference type="EMBL" id="RZC17467.1"/>
    </source>
</evidence>
<feature type="non-terminal residue" evidence="10">
    <location>
        <position position="1"/>
    </location>
</feature>
<keyword evidence="2" id="KW-0805">Transcription regulation</keyword>
<feature type="region of interest" description="Disordered" evidence="8">
    <location>
        <begin position="305"/>
        <end position="374"/>
    </location>
</feature>
<dbReference type="GO" id="GO:0005634">
    <property type="term" value="C:nucleus"/>
    <property type="evidence" value="ECO:0007669"/>
    <property type="project" value="UniProtKB-SubCell"/>
</dbReference>
<dbReference type="Proteomes" id="UP000289340">
    <property type="component" value="Chromosome 4"/>
</dbReference>
<dbReference type="PANTHER" id="PTHR31190">
    <property type="entry name" value="DNA-BINDING DOMAIN"/>
    <property type="match status" value="1"/>
</dbReference>
<keyword evidence="7" id="KW-0175">Coiled coil</keyword>
<dbReference type="SMART" id="SM00380">
    <property type="entry name" value="AP2"/>
    <property type="match status" value="1"/>
</dbReference>
<sequence length="440" mass="48328">SVRKRHYRGVRQRPWGKWAAEIRDPKKAARVWLGTFETAEAAALAYDEAAIRFKGSKAKLNFPERVQGTASEFGYLTNQYMSSSSTNSNPIAPHLTTQETYSPSHFQYAQQQFMSGGSNSFSNQDMLRFYGGDNMFVSSQQSASSSSSTALSQQQQEELLKFSMQFGGGCLVLELQARNNGAFIDLPWPLSMAVARRTELPWLPSMAVTHHTPLPWLLTTTYTPRRTEPSTTPPQQPPHHLEFSSAIEDRLEAALAKLDAATRRLDSQLDALLLKLPLRISHHLPSSSFAQSPLSPLLSIPTRPPCSATIQPSPAPLPPLPSPPPLPPTLTLPPPPPLPLLPLPLKPTPSPRLIAPTTVPPPPATMPPPPPTPPFPPLVPLQSQPTQDLARPASYAGSSAVRSRSHHHFLQQALHHRSSLWGCHGRIQAPISGRCIMHNY</sequence>
<dbReference type="PANTHER" id="PTHR31190:SF489">
    <property type="entry name" value="ETHYLENE-RESPONSIVE TRANSCRIPTION FACTOR ERF113-RELATED"/>
    <property type="match status" value="1"/>
</dbReference>
<dbReference type="PRINTS" id="PR00367">
    <property type="entry name" value="ETHRSPELEMNT"/>
</dbReference>
<accession>A0A445L2T2</accession>
<dbReference type="EMBL" id="QZWG01000004">
    <property type="protein sequence ID" value="RZC17467.1"/>
    <property type="molecule type" value="Genomic_DNA"/>
</dbReference>
<dbReference type="GO" id="GO:0003677">
    <property type="term" value="F:DNA binding"/>
    <property type="evidence" value="ECO:0007669"/>
    <property type="project" value="UniProtKB-KW"/>
</dbReference>